<dbReference type="AlphaFoldDB" id="A0A6A6SG26"/>
<evidence type="ECO:0000313" key="4">
    <source>
        <dbReference type="Proteomes" id="UP000799753"/>
    </source>
</evidence>
<keyword evidence="2" id="KW-0812">Transmembrane</keyword>
<evidence type="ECO:0000256" key="2">
    <source>
        <dbReference type="SAM" id="Phobius"/>
    </source>
</evidence>
<dbReference type="EMBL" id="MU006776">
    <property type="protein sequence ID" value="KAF2646252.1"/>
    <property type="molecule type" value="Genomic_DNA"/>
</dbReference>
<dbReference type="Proteomes" id="UP000799753">
    <property type="component" value="Unassembled WGS sequence"/>
</dbReference>
<feature type="region of interest" description="Disordered" evidence="1">
    <location>
        <begin position="156"/>
        <end position="184"/>
    </location>
</feature>
<feature type="transmembrane region" description="Helical" evidence="2">
    <location>
        <begin position="47"/>
        <end position="69"/>
    </location>
</feature>
<evidence type="ECO:0000256" key="1">
    <source>
        <dbReference type="SAM" id="MobiDB-lite"/>
    </source>
</evidence>
<protein>
    <recommendedName>
        <fullName evidence="5">MARVEL domain-containing protein</fullName>
    </recommendedName>
</protein>
<evidence type="ECO:0000313" key="3">
    <source>
        <dbReference type="EMBL" id="KAF2646252.1"/>
    </source>
</evidence>
<feature type="non-terminal residue" evidence="3">
    <location>
        <position position="184"/>
    </location>
</feature>
<feature type="transmembrane region" description="Helical" evidence="2">
    <location>
        <begin position="131"/>
        <end position="150"/>
    </location>
</feature>
<evidence type="ECO:0008006" key="5">
    <source>
        <dbReference type="Google" id="ProtNLM"/>
    </source>
</evidence>
<keyword evidence="2" id="KW-1133">Transmembrane helix</keyword>
<feature type="transmembrane region" description="Helical" evidence="2">
    <location>
        <begin position="81"/>
        <end position="100"/>
    </location>
</feature>
<feature type="transmembrane region" description="Helical" evidence="2">
    <location>
        <begin position="12"/>
        <end position="35"/>
    </location>
</feature>
<accession>A0A6A6SG26</accession>
<sequence>MPSSQQRPLGKQMLRGVGIFQVIVAFPAMCILGFLALDQLFYPYIRYYYFFLDVITALMAGGIVFIVYVQRKAIISSYQNFLFEAVKAILATALWLWLILDSAFGPWWKDWNKYRSPNVEKLIAWRVRCSALAVIVLVILFYPSLVYTYWSWEKESENENVESGYGDGGEERTERTPLLSQEDS</sequence>
<organism evidence="3 4">
    <name type="scientific">Massarina eburnea CBS 473.64</name>
    <dbReference type="NCBI Taxonomy" id="1395130"/>
    <lineage>
        <taxon>Eukaryota</taxon>
        <taxon>Fungi</taxon>
        <taxon>Dikarya</taxon>
        <taxon>Ascomycota</taxon>
        <taxon>Pezizomycotina</taxon>
        <taxon>Dothideomycetes</taxon>
        <taxon>Pleosporomycetidae</taxon>
        <taxon>Pleosporales</taxon>
        <taxon>Massarineae</taxon>
        <taxon>Massarinaceae</taxon>
        <taxon>Massarina</taxon>
    </lineage>
</organism>
<reference evidence="3" key="1">
    <citation type="journal article" date="2020" name="Stud. Mycol.">
        <title>101 Dothideomycetes genomes: a test case for predicting lifestyles and emergence of pathogens.</title>
        <authorList>
            <person name="Haridas S."/>
            <person name="Albert R."/>
            <person name="Binder M."/>
            <person name="Bloem J."/>
            <person name="Labutti K."/>
            <person name="Salamov A."/>
            <person name="Andreopoulos B."/>
            <person name="Baker S."/>
            <person name="Barry K."/>
            <person name="Bills G."/>
            <person name="Bluhm B."/>
            <person name="Cannon C."/>
            <person name="Castanera R."/>
            <person name="Culley D."/>
            <person name="Daum C."/>
            <person name="Ezra D."/>
            <person name="Gonzalez J."/>
            <person name="Henrissat B."/>
            <person name="Kuo A."/>
            <person name="Liang C."/>
            <person name="Lipzen A."/>
            <person name="Lutzoni F."/>
            <person name="Magnuson J."/>
            <person name="Mondo S."/>
            <person name="Nolan M."/>
            <person name="Ohm R."/>
            <person name="Pangilinan J."/>
            <person name="Park H.-J."/>
            <person name="Ramirez L."/>
            <person name="Alfaro M."/>
            <person name="Sun H."/>
            <person name="Tritt A."/>
            <person name="Yoshinaga Y."/>
            <person name="Zwiers L.-H."/>
            <person name="Turgeon B."/>
            <person name="Goodwin S."/>
            <person name="Spatafora J."/>
            <person name="Crous P."/>
            <person name="Grigoriev I."/>
        </authorList>
    </citation>
    <scope>NUCLEOTIDE SEQUENCE</scope>
    <source>
        <strain evidence="3">CBS 473.64</strain>
    </source>
</reference>
<gene>
    <name evidence="3" type="ORF">P280DRAFT_464489</name>
</gene>
<keyword evidence="2" id="KW-0472">Membrane</keyword>
<dbReference type="OrthoDB" id="5239553at2759"/>
<proteinExistence type="predicted"/>
<keyword evidence="4" id="KW-1185">Reference proteome</keyword>
<name>A0A6A6SG26_9PLEO</name>